<name>A0LNB2_SYNFM</name>
<reference evidence="1 2" key="1">
    <citation type="submission" date="2006-10" db="EMBL/GenBank/DDBJ databases">
        <title>Complete sequence of Syntrophobacter fumaroxidans MPOB.</title>
        <authorList>
            <consortium name="US DOE Joint Genome Institute"/>
            <person name="Copeland A."/>
            <person name="Lucas S."/>
            <person name="Lapidus A."/>
            <person name="Barry K."/>
            <person name="Detter J.C."/>
            <person name="Glavina del Rio T."/>
            <person name="Hammon N."/>
            <person name="Israni S."/>
            <person name="Pitluck S."/>
            <person name="Goltsman E.G."/>
            <person name="Martinez M."/>
            <person name="Schmutz J."/>
            <person name="Larimer F."/>
            <person name="Land M."/>
            <person name="Hauser L."/>
            <person name="Kyrpides N."/>
            <person name="Kim E."/>
            <person name="Boone D.R."/>
            <person name="Brockman F."/>
            <person name="Culley D."/>
            <person name="Ferry J."/>
            <person name="Gunsalus R."/>
            <person name="McInerney M.J."/>
            <person name="Morrison M."/>
            <person name="Plugge C."/>
            <person name="Rohlin L."/>
            <person name="Scholten J."/>
            <person name="Sieber J."/>
            <person name="Stams A.J.M."/>
            <person name="Worm P."/>
            <person name="Henstra A.M."/>
            <person name="Richardson P."/>
        </authorList>
    </citation>
    <scope>NUCLEOTIDE SEQUENCE [LARGE SCALE GENOMIC DNA]</scope>
    <source>
        <strain evidence="2">DSM 10017 / MPOB</strain>
    </source>
</reference>
<organism evidence="1 2">
    <name type="scientific">Syntrophobacter fumaroxidans (strain DSM 10017 / MPOB)</name>
    <dbReference type="NCBI Taxonomy" id="335543"/>
    <lineage>
        <taxon>Bacteria</taxon>
        <taxon>Pseudomonadati</taxon>
        <taxon>Thermodesulfobacteriota</taxon>
        <taxon>Syntrophobacteria</taxon>
        <taxon>Syntrophobacterales</taxon>
        <taxon>Syntrophobacteraceae</taxon>
        <taxon>Syntrophobacter</taxon>
    </lineage>
</organism>
<accession>A0LNB2</accession>
<dbReference type="eggNOG" id="ENOG5031CTK">
    <property type="taxonomic scope" value="Bacteria"/>
</dbReference>
<dbReference type="STRING" id="335543.Sfum_3241"/>
<keyword evidence="2" id="KW-1185">Reference proteome</keyword>
<sequence length="145" mass="16640">MELPEYVSIEEVRRICRDLKLRDWTEITDGRVLAEEARTILAEVNREGMDVPLEDFRRGLEVELEHGTRFKDANVTNNHPLLTGKIVIAHLKETMDYYLRLEVAELEGDILKALLRKNLPKVEKLYAELAKARAALSEAEAKQLG</sequence>
<proteinExistence type="predicted"/>
<dbReference type="OrthoDB" id="5515006at2"/>
<dbReference type="RefSeq" id="WP_011700039.1">
    <property type="nucleotide sequence ID" value="NC_008554.1"/>
</dbReference>
<dbReference type="InterPro" id="IPR043720">
    <property type="entry name" value="DUF5661"/>
</dbReference>
<dbReference type="InParanoid" id="A0LNB2"/>
<evidence type="ECO:0000313" key="2">
    <source>
        <dbReference type="Proteomes" id="UP000001784"/>
    </source>
</evidence>
<dbReference type="Proteomes" id="UP000001784">
    <property type="component" value="Chromosome"/>
</dbReference>
<dbReference type="AlphaFoldDB" id="A0LNB2"/>
<protein>
    <submittedName>
        <fullName evidence="1">Uncharacterized protein</fullName>
    </submittedName>
</protein>
<dbReference type="Pfam" id="PF18905">
    <property type="entry name" value="DUF5661"/>
    <property type="match status" value="1"/>
</dbReference>
<dbReference type="HOGENOM" id="CLU_1592997_0_0_7"/>
<gene>
    <name evidence="1" type="ordered locus">Sfum_3241</name>
</gene>
<evidence type="ECO:0000313" key="1">
    <source>
        <dbReference type="EMBL" id="ABK18914.1"/>
    </source>
</evidence>
<dbReference type="EMBL" id="CP000478">
    <property type="protein sequence ID" value="ABK18914.1"/>
    <property type="molecule type" value="Genomic_DNA"/>
</dbReference>
<dbReference type="KEGG" id="sfu:Sfum_3241"/>